<evidence type="ECO:0000256" key="1">
    <source>
        <dbReference type="ARBA" id="ARBA00001974"/>
    </source>
</evidence>
<protein>
    <submittedName>
        <fullName evidence="12">FAD-dependent oxidoreductase</fullName>
    </submittedName>
</protein>
<keyword evidence="4 9" id="KW-0274">FAD</keyword>
<keyword evidence="6 9" id="KW-0560">Oxidoreductase</keyword>
<keyword evidence="3 9" id="KW-0285">Flavoprotein</keyword>
<dbReference type="EMBL" id="JAHBOM010000026">
    <property type="protein sequence ID" value="MBU8826524.1"/>
    <property type="molecule type" value="Genomic_DNA"/>
</dbReference>
<evidence type="ECO:0000256" key="9">
    <source>
        <dbReference type="RuleBase" id="RU003691"/>
    </source>
</evidence>
<dbReference type="PRINTS" id="PR00945">
    <property type="entry name" value="HGRDTASE"/>
</dbReference>
<evidence type="ECO:0000256" key="3">
    <source>
        <dbReference type="ARBA" id="ARBA00022630"/>
    </source>
</evidence>
<evidence type="ECO:0000256" key="8">
    <source>
        <dbReference type="ARBA" id="ARBA00023284"/>
    </source>
</evidence>
<organism evidence="12 13">
    <name type="scientific">Mycolicibacterium goodii</name>
    <name type="common">Mycobacterium goodii</name>
    <dbReference type="NCBI Taxonomy" id="134601"/>
    <lineage>
        <taxon>Bacteria</taxon>
        <taxon>Bacillati</taxon>
        <taxon>Actinomycetota</taxon>
        <taxon>Actinomycetes</taxon>
        <taxon>Mycobacteriales</taxon>
        <taxon>Mycobacteriaceae</taxon>
        <taxon>Mycolicibacterium</taxon>
    </lineage>
</organism>
<evidence type="ECO:0000259" key="10">
    <source>
        <dbReference type="Pfam" id="PF02852"/>
    </source>
</evidence>
<keyword evidence="13" id="KW-1185">Reference proteome</keyword>
<feature type="domain" description="Pyridine nucleotide-disulphide oxidoreductase dimerisation" evidence="10">
    <location>
        <begin position="198"/>
        <end position="301"/>
    </location>
</feature>
<dbReference type="InterPro" id="IPR012999">
    <property type="entry name" value="Pyr_OxRdtase_I_AS"/>
</dbReference>
<evidence type="ECO:0000313" key="12">
    <source>
        <dbReference type="EMBL" id="MBU8826524.1"/>
    </source>
</evidence>
<gene>
    <name evidence="12" type="ORF">KL859_27095</name>
</gene>
<dbReference type="PROSITE" id="PS00076">
    <property type="entry name" value="PYRIDINE_REDOX_1"/>
    <property type="match status" value="1"/>
</dbReference>
<keyword evidence="7" id="KW-1015">Disulfide bond</keyword>
<dbReference type="InterPro" id="IPR004099">
    <property type="entry name" value="Pyr_nucl-diS_OxRdtase_dimer"/>
</dbReference>
<dbReference type="SUPFAM" id="SSF51905">
    <property type="entry name" value="FAD/NAD(P)-binding domain"/>
    <property type="match status" value="1"/>
</dbReference>
<comment type="caution">
    <text evidence="12">The sequence shown here is derived from an EMBL/GenBank/DDBJ whole genome shotgun (WGS) entry which is preliminary data.</text>
</comment>
<evidence type="ECO:0000256" key="2">
    <source>
        <dbReference type="ARBA" id="ARBA00007532"/>
    </source>
</evidence>
<dbReference type="PANTHER" id="PTHR43014:SF4">
    <property type="entry name" value="PYRIDINE NUCLEOTIDE-DISULFIDE OXIDOREDUCTASE RCLA-RELATED"/>
    <property type="match status" value="1"/>
</dbReference>
<comment type="cofactor">
    <cofactor evidence="1">
        <name>FAD</name>
        <dbReference type="ChEBI" id="CHEBI:57692"/>
    </cofactor>
</comment>
<dbReference type="Pfam" id="PF02852">
    <property type="entry name" value="Pyr_redox_dim"/>
    <property type="match status" value="1"/>
</dbReference>
<feature type="domain" description="FAD/NAD(P)-binding" evidence="11">
    <location>
        <begin position="5"/>
        <end position="75"/>
    </location>
</feature>
<dbReference type="InterPro" id="IPR016156">
    <property type="entry name" value="FAD/NAD-linked_Rdtase_dimer_sf"/>
</dbReference>
<accession>A0ABS6HXW0</accession>
<evidence type="ECO:0000256" key="6">
    <source>
        <dbReference type="ARBA" id="ARBA00023002"/>
    </source>
</evidence>
<evidence type="ECO:0000256" key="5">
    <source>
        <dbReference type="ARBA" id="ARBA00022857"/>
    </source>
</evidence>
<evidence type="ECO:0000313" key="13">
    <source>
        <dbReference type="Proteomes" id="UP000696413"/>
    </source>
</evidence>
<dbReference type="Gene3D" id="3.30.390.30">
    <property type="match status" value="1"/>
</dbReference>
<evidence type="ECO:0000256" key="4">
    <source>
        <dbReference type="ARBA" id="ARBA00022827"/>
    </source>
</evidence>
<dbReference type="InterPro" id="IPR036188">
    <property type="entry name" value="FAD/NAD-bd_sf"/>
</dbReference>
<keyword evidence="8 9" id="KW-0676">Redox-active center</keyword>
<evidence type="ECO:0000256" key="7">
    <source>
        <dbReference type="ARBA" id="ARBA00023157"/>
    </source>
</evidence>
<dbReference type="SUPFAM" id="SSF55424">
    <property type="entry name" value="FAD/NAD-linked reductases, dimerisation (C-terminal) domain"/>
    <property type="match status" value="1"/>
</dbReference>
<keyword evidence="5" id="KW-0521">NADP</keyword>
<dbReference type="Gene3D" id="3.50.50.60">
    <property type="entry name" value="FAD/NAD(P)-binding domain"/>
    <property type="match status" value="2"/>
</dbReference>
<sequence length="318" mass="33057">MQTRYDLAIIGSGGGAFAAAIRATSLGKSVVMVERGTFGGTCVNTGCVPSKALIAAAEARHVAADAPTRFPGIASVAGAVDMPALIGGKQDLVEALRGEKYVDVSGGAQEFRADEVLVALGRRPVTDGLNLDAVEVKTGEVGEIVVTDQLQSSNPRIWAAGDVTGHPEFVYVAAHHGTVVAENAFTDAERSVDYMRLPRVTFTSPAIGAVGMTEAQVLAAGIRCDCRVLPLEYVPRTLVNRDTRGFIKMVANADTGEILGLTAVAKDAGELAAAGVHIIGKTIAEVADAWAPYLTMTEGIRIVAKAFTTDVSKLSCCA</sequence>
<dbReference type="Proteomes" id="UP000696413">
    <property type="component" value="Unassembled WGS sequence"/>
</dbReference>
<evidence type="ECO:0000259" key="11">
    <source>
        <dbReference type="Pfam" id="PF07992"/>
    </source>
</evidence>
<reference evidence="12 13" key="1">
    <citation type="submission" date="2021-05" db="EMBL/GenBank/DDBJ databases">
        <title>Draft Genome Sequences of Clinical Respiratory Isolates of Mycobacterium goodii Recovered in Ireland.</title>
        <authorList>
            <person name="Flanagan P.R."/>
            <person name="Mok S."/>
            <person name="Roycroft E."/>
            <person name="Rogers T.R."/>
            <person name="Fitzgibbon M."/>
        </authorList>
    </citation>
    <scope>NUCLEOTIDE SEQUENCE [LARGE SCALE GENOMIC DNA]</scope>
    <source>
        <strain evidence="12 13">14IE55</strain>
    </source>
</reference>
<dbReference type="PANTHER" id="PTHR43014">
    <property type="entry name" value="MERCURIC REDUCTASE"/>
    <property type="match status" value="1"/>
</dbReference>
<feature type="domain" description="FAD/NAD(P)-binding" evidence="11">
    <location>
        <begin position="104"/>
        <end position="177"/>
    </location>
</feature>
<dbReference type="RefSeq" id="WP_214395855.1">
    <property type="nucleotide sequence ID" value="NZ_JAHBOM010000026.1"/>
</dbReference>
<dbReference type="Pfam" id="PF07992">
    <property type="entry name" value="Pyr_redox_2"/>
    <property type="match status" value="2"/>
</dbReference>
<comment type="similarity">
    <text evidence="2 9">Belongs to the class-I pyridine nucleotide-disulfide oxidoreductase family.</text>
</comment>
<name>A0ABS6HXW0_MYCGD</name>
<proteinExistence type="inferred from homology"/>
<dbReference type="InterPro" id="IPR023753">
    <property type="entry name" value="FAD/NAD-binding_dom"/>
</dbReference>